<name>A0ABT5MT51_9BURK</name>
<dbReference type="InterPro" id="IPR005101">
    <property type="entry name" value="Cryptochr/Photolyase_FAD-bd"/>
</dbReference>
<keyword evidence="3 4" id="KW-0274">FAD</keyword>
<proteinExistence type="inferred from homology"/>
<dbReference type="InterPro" id="IPR002081">
    <property type="entry name" value="Cryptochrome/DNA_photolyase_1"/>
</dbReference>
<evidence type="ECO:0000256" key="4">
    <source>
        <dbReference type="RuleBase" id="RU004182"/>
    </source>
</evidence>
<comment type="caution">
    <text evidence="6">The sequence shown here is derived from an EMBL/GenBank/DDBJ whole genome shotgun (WGS) entry which is preliminary data.</text>
</comment>
<keyword evidence="4" id="KW-0157">Chromophore</keyword>
<gene>
    <name evidence="6" type="ORF">PSQ40_01435</name>
</gene>
<dbReference type="PANTHER" id="PTHR11455">
    <property type="entry name" value="CRYPTOCHROME"/>
    <property type="match status" value="1"/>
</dbReference>
<feature type="domain" description="Cryptochrome/DNA photolyase FAD-binding" evidence="5">
    <location>
        <begin position="70"/>
        <end position="198"/>
    </location>
</feature>
<comment type="cofactor">
    <cofactor evidence="1">
        <name>FAD</name>
        <dbReference type="ChEBI" id="CHEBI:57692"/>
    </cofactor>
</comment>
<protein>
    <submittedName>
        <fullName evidence="6">FAD-binding domain-containing protein</fullName>
    </submittedName>
</protein>
<dbReference type="RefSeq" id="WP_273948179.1">
    <property type="nucleotide sequence ID" value="NZ_JAQSIP010000001.1"/>
</dbReference>
<accession>A0ABT5MT51</accession>
<dbReference type="InterPro" id="IPR036134">
    <property type="entry name" value="Crypto/Photolyase_FAD-like_sf"/>
</dbReference>
<dbReference type="PANTHER" id="PTHR11455:SF18">
    <property type="entry name" value="SI:CH1073-390K14.1"/>
    <property type="match status" value="1"/>
</dbReference>
<evidence type="ECO:0000313" key="7">
    <source>
        <dbReference type="Proteomes" id="UP001528673"/>
    </source>
</evidence>
<dbReference type="Gene3D" id="1.10.579.10">
    <property type="entry name" value="DNA Cyclobutane Dipyrimidine Photolyase, subunit A, domain 3"/>
    <property type="match status" value="1"/>
</dbReference>
<sequence>MSTVFEPTLSAAWARLDAVDAEVYARTRNHLGAGATGLGPYLTHGLLSSADVLASVASRQPLQVQDKLVFELGWRAYYRHVWAHRGAGIGVSLHAGPLPDEAYRRALPEDLRQGRTGVPVVDQAVRALYETGYLHNHARLWLASHVVHQCKVHWRVGADWLYGHLLDGDLASNFMSWQWVAGTGSHKPYVFNAENVARFAPEAWHSPGTLLDTDYETLDRRARDPAWRAPQAPPGVAPGLSEPPLCSHPPEALGFTAPQPDLVAGREVWLVHPWQLGTLPADLPADAVVVGVAVADFHRQHPWSERRWHFVGQRLAELAALRWFGSAAELAHALGGARRVRCVADPHLVPWLPEEAAGVEWAPAPSVFLTVARRCDSFSAWWKQAVPARGSVQDTLLQSG</sequence>
<evidence type="ECO:0000313" key="6">
    <source>
        <dbReference type="EMBL" id="MDD0837222.1"/>
    </source>
</evidence>
<evidence type="ECO:0000256" key="3">
    <source>
        <dbReference type="ARBA" id="ARBA00022827"/>
    </source>
</evidence>
<evidence type="ECO:0000259" key="5">
    <source>
        <dbReference type="Pfam" id="PF03441"/>
    </source>
</evidence>
<evidence type="ECO:0000256" key="2">
    <source>
        <dbReference type="ARBA" id="ARBA00022630"/>
    </source>
</evidence>
<reference evidence="6 7" key="1">
    <citation type="submission" date="2023-02" db="EMBL/GenBank/DDBJ databases">
        <title>Bacterial whole genomic sequence of Curvibacter sp. HBC61.</title>
        <authorList>
            <person name="Le V."/>
            <person name="Ko S.-R."/>
            <person name="Ahn C.-Y."/>
            <person name="Oh H.-M."/>
        </authorList>
    </citation>
    <scope>NUCLEOTIDE SEQUENCE [LARGE SCALE GENOMIC DNA]</scope>
    <source>
        <strain evidence="6 7">HBC61</strain>
    </source>
</reference>
<keyword evidence="2 4" id="KW-0285">Flavoprotein</keyword>
<dbReference type="PRINTS" id="PR00147">
    <property type="entry name" value="DNAPHOTLYASE"/>
</dbReference>
<dbReference type="SUPFAM" id="SSF48173">
    <property type="entry name" value="Cryptochrome/photolyase FAD-binding domain"/>
    <property type="match status" value="1"/>
</dbReference>
<organism evidence="6 7">
    <name type="scientific">Curvibacter cyanobacteriorum</name>
    <dbReference type="NCBI Taxonomy" id="3026422"/>
    <lineage>
        <taxon>Bacteria</taxon>
        <taxon>Pseudomonadati</taxon>
        <taxon>Pseudomonadota</taxon>
        <taxon>Betaproteobacteria</taxon>
        <taxon>Burkholderiales</taxon>
        <taxon>Comamonadaceae</taxon>
        <taxon>Curvibacter</taxon>
    </lineage>
</organism>
<dbReference type="Proteomes" id="UP001528673">
    <property type="component" value="Unassembled WGS sequence"/>
</dbReference>
<dbReference type="Gene3D" id="1.25.40.80">
    <property type="match status" value="1"/>
</dbReference>
<keyword evidence="7" id="KW-1185">Reference proteome</keyword>
<comment type="similarity">
    <text evidence="4">Belongs to the DNA photolyase family.</text>
</comment>
<evidence type="ECO:0000256" key="1">
    <source>
        <dbReference type="ARBA" id="ARBA00001974"/>
    </source>
</evidence>
<dbReference type="EMBL" id="JAQSIP010000001">
    <property type="protein sequence ID" value="MDD0837222.1"/>
    <property type="molecule type" value="Genomic_DNA"/>
</dbReference>
<dbReference type="Pfam" id="PF03441">
    <property type="entry name" value="FAD_binding_7"/>
    <property type="match status" value="1"/>
</dbReference>